<evidence type="ECO:0000313" key="2">
    <source>
        <dbReference type="EMBL" id="OGM80114.1"/>
    </source>
</evidence>
<name>A0A1F8CUW5_9BACT</name>
<feature type="transmembrane region" description="Helical" evidence="1">
    <location>
        <begin position="71"/>
        <end position="89"/>
    </location>
</feature>
<feature type="transmembrane region" description="Helical" evidence="1">
    <location>
        <begin position="12"/>
        <end position="31"/>
    </location>
</feature>
<gene>
    <name evidence="2" type="ORF">A2382_01575</name>
</gene>
<keyword evidence="1" id="KW-0812">Transmembrane</keyword>
<dbReference type="Proteomes" id="UP000178999">
    <property type="component" value="Unassembled WGS sequence"/>
</dbReference>
<feature type="transmembrane region" description="Helical" evidence="1">
    <location>
        <begin position="43"/>
        <end position="64"/>
    </location>
</feature>
<comment type="caution">
    <text evidence="2">The sequence shown here is derived from an EMBL/GenBank/DDBJ whole genome shotgun (WGS) entry which is preliminary data.</text>
</comment>
<dbReference type="EMBL" id="MGHY01000004">
    <property type="protein sequence ID" value="OGM80114.1"/>
    <property type="molecule type" value="Genomic_DNA"/>
</dbReference>
<reference evidence="2 3" key="1">
    <citation type="journal article" date="2016" name="Nat. Commun.">
        <title>Thousands of microbial genomes shed light on interconnected biogeochemical processes in an aquifer system.</title>
        <authorList>
            <person name="Anantharaman K."/>
            <person name="Brown C.T."/>
            <person name="Hug L.A."/>
            <person name="Sharon I."/>
            <person name="Castelle C.J."/>
            <person name="Probst A.J."/>
            <person name="Thomas B.C."/>
            <person name="Singh A."/>
            <person name="Wilkins M.J."/>
            <person name="Karaoz U."/>
            <person name="Brodie E.L."/>
            <person name="Williams K.H."/>
            <person name="Hubbard S.S."/>
            <person name="Banfield J.F."/>
        </authorList>
    </citation>
    <scope>NUCLEOTIDE SEQUENCE [LARGE SCALE GENOMIC DNA]</scope>
</reference>
<dbReference type="STRING" id="1802538.A2382_01575"/>
<protein>
    <submittedName>
        <fullName evidence="2">Uncharacterized protein</fullName>
    </submittedName>
</protein>
<dbReference type="AlphaFoldDB" id="A0A1F8CUW5"/>
<keyword evidence="1" id="KW-0472">Membrane</keyword>
<evidence type="ECO:0000256" key="1">
    <source>
        <dbReference type="SAM" id="Phobius"/>
    </source>
</evidence>
<feature type="transmembrane region" description="Helical" evidence="1">
    <location>
        <begin position="101"/>
        <end position="123"/>
    </location>
</feature>
<evidence type="ECO:0000313" key="3">
    <source>
        <dbReference type="Proteomes" id="UP000178999"/>
    </source>
</evidence>
<proteinExistence type="predicted"/>
<keyword evidence="1" id="KW-1133">Transmembrane helix</keyword>
<sequence>MLNELKRETLRKPIYVGYFLLSSFHLANLIRKFFFDTIITYKYPTVFILIGIFVFVIPAFTIAYGNYKKTIWSLPATIIISFLIFLLQINLVDYDKIDTFSLFITILNYILVTYSIIVCFYLLTRNYFASKN</sequence>
<organism evidence="2 3">
    <name type="scientific">Candidatus Woesebacteria bacterium RIFOXYB1_FULL_38_16</name>
    <dbReference type="NCBI Taxonomy" id="1802538"/>
    <lineage>
        <taxon>Bacteria</taxon>
        <taxon>Candidatus Woeseibacteriota</taxon>
    </lineage>
</organism>
<accession>A0A1F8CUW5</accession>